<dbReference type="SUPFAM" id="SSF52058">
    <property type="entry name" value="L domain-like"/>
    <property type="match status" value="1"/>
</dbReference>
<accession>A0A835D050</accession>
<dbReference type="GO" id="GO:0043531">
    <property type="term" value="F:ADP binding"/>
    <property type="evidence" value="ECO:0007669"/>
    <property type="project" value="InterPro"/>
</dbReference>
<comment type="caution">
    <text evidence="10">The sequence shown here is derived from an EMBL/GenBank/DDBJ whole genome shotgun (WGS) entry which is preliminary data.</text>
</comment>
<dbReference type="FunFam" id="1.10.10.10:FF:000322">
    <property type="entry name" value="Probable disease resistance protein At1g63360"/>
    <property type="match status" value="1"/>
</dbReference>
<dbReference type="GO" id="GO:0006952">
    <property type="term" value="P:defense response"/>
    <property type="evidence" value="ECO:0007669"/>
    <property type="project" value="UniProtKB-KW"/>
</dbReference>
<keyword evidence="5" id="KW-0547">Nucleotide-binding</keyword>
<evidence type="ECO:0000259" key="7">
    <source>
        <dbReference type="Pfam" id="PF00931"/>
    </source>
</evidence>
<dbReference type="InterPro" id="IPR036388">
    <property type="entry name" value="WH-like_DNA-bd_sf"/>
</dbReference>
<dbReference type="GO" id="GO:0005524">
    <property type="term" value="F:ATP binding"/>
    <property type="evidence" value="ECO:0007669"/>
    <property type="project" value="UniProtKB-KW"/>
</dbReference>
<keyword evidence="6" id="KW-0175">Coiled coil</keyword>
<sequence length="1101" mass="125035">MSPPACFAEAMPRSGVKRLEGEGVEGDIPSYSPFLALTAEGSAERMIRSPVQGSHHPSSPAIATIPIVEEDGVGCREIEDCHFLAGFSTSSVFSCWIVAMEVAGLTISVMSRLCAQTCFDEKLARFNYLERPQVKVQRLTRTMERLTAREEIINKKLEHAKVKKGKEPTTEVVLWLRNVQEIKDSVSCIVEEIADETKCLNGCFPNYCSRIKRGKRIEEKIKEVRELLKIGEFSNHSLAYFPLKRGRRLPATTILNNTSKRRAIDEILECLMNDDVARIGIFGMGGVGKTTIMTYINNLLLEQGTLHFDNIIFVTVSKESNNSKLQNDIANALALNLSNDDDETSRATKLLEALERRKRLLLILDDMWQPFPIEAIGIPNPTRENGCKLVLTTRSLVVCRGMETQRDIEVKVLSEEEAWDLFKEKVGDDRLLSLDIESTARNVARECDGLPLAIVTVGLALRNVYDATDWYNALDELRNSTGDIEGMEDRVFARLRFSYNRLRNDKTRLCFIYCALYPEDHQIEIEELIEYWMGEGLLGTRDGRRGDTMRKGKFVLNELKDACMLQTINQDGRVKYVKMHDLIRDMAIGITRMSPRCIIKAGVGLRKTLHESEWREDVDMVSLMRNDVKVLLGQPRCPKLSSLLLQYNSFSENISHSFFNHMHNLKVVDLSYTGIKFLPESLSYLESLRALLLHSCWNLRSLPCFTKLTALQVLDLSYTPIKELPKGMEMLVYLKRLDLSRTNLQMFPGGLLSKFTLLEDLLMDNCDFVWGAESSWAIEGGARVEELTSSIENLQINFWDMKAFNRYVMSGHSDQVKSFKLYVGDFRDFHSHGRKNSVVISGYDLFNGGTNTIPVLLPVDTLELYIYQCDNISKLYKCFSNLTNLKKCAITWCHQMKYFMVARKDRFPSLESLRLHNMYYLMGLCKGIQTTGTLAKLKVLDIDTCPSLKSLFFRGQLQHLENLQEIKVSNCIGIKEIIAEDENHEMGETSDNAILILSRLQRLELQSLRNLETICSGVLLVVCDSLRSIDVLNCEKLTTLSLCLGDEQSPSLREIKGEKLWWDSLEWADPNTKTLLQPFFKATDIETCGFPSASTSTSTAT</sequence>
<dbReference type="PRINTS" id="PR00364">
    <property type="entry name" value="DISEASERSIST"/>
</dbReference>
<evidence type="ECO:0000313" key="10">
    <source>
        <dbReference type="EMBL" id="KAF8370155.1"/>
    </source>
</evidence>
<evidence type="ECO:0000259" key="8">
    <source>
        <dbReference type="Pfam" id="PF23247"/>
    </source>
</evidence>
<keyword evidence="4" id="KW-0611">Plant defense</keyword>
<dbReference type="SMART" id="SM00369">
    <property type="entry name" value="LRR_TYP"/>
    <property type="match status" value="3"/>
</dbReference>
<dbReference type="InterPro" id="IPR050905">
    <property type="entry name" value="Plant_NBS-LRR"/>
</dbReference>
<dbReference type="EMBL" id="JABCRI010000246">
    <property type="protein sequence ID" value="KAF8370155.1"/>
    <property type="molecule type" value="Genomic_DNA"/>
</dbReference>
<dbReference type="InterPro" id="IPR027417">
    <property type="entry name" value="P-loop_NTPase"/>
</dbReference>
<feature type="domain" description="Disease resistance protein winged helix" evidence="9">
    <location>
        <begin position="516"/>
        <end position="587"/>
    </location>
</feature>
<dbReference type="Gene3D" id="1.10.10.10">
    <property type="entry name" value="Winged helix-like DNA-binding domain superfamily/Winged helix DNA-binding domain"/>
    <property type="match status" value="1"/>
</dbReference>
<dbReference type="OMA" id="GHECKLI"/>
<name>A0A835D050_TETSI</name>
<dbReference type="AlphaFoldDB" id="A0A835D050"/>
<dbReference type="Pfam" id="PF23559">
    <property type="entry name" value="WHD_DRP"/>
    <property type="match status" value="1"/>
</dbReference>
<protein>
    <submittedName>
        <fullName evidence="10">Uncharacterized protein</fullName>
    </submittedName>
</protein>
<proteinExistence type="inferred from homology"/>
<dbReference type="SUPFAM" id="SSF52540">
    <property type="entry name" value="P-loop containing nucleoside triphosphate hydrolases"/>
    <property type="match status" value="1"/>
</dbReference>
<dbReference type="PANTHER" id="PTHR33463:SF187">
    <property type="entry name" value="AND NB-ARC DOMAIN DISEASE RESISTANCE PROTEIN, PUTATIVE-RELATED"/>
    <property type="match status" value="1"/>
</dbReference>
<feature type="domain" description="Disease resistance protein At4g27190-like leucine-rich repeats" evidence="8">
    <location>
        <begin position="910"/>
        <end position="1040"/>
    </location>
</feature>
<evidence type="ECO:0000256" key="5">
    <source>
        <dbReference type="ARBA" id="ARBA00022840"/>
    </source>
</evidence>
<reference evidence="10 11" key="1">
    <citation type="submission" date="2020-04" db="EMBL/GenBank/DDBJ databases">
        <title>Plant Genome Project.</title>
        <authorList>
            <person name="Zhang R.-G."/>
        </authorList>
    </citation>
    <scope>NUCLEOTIDE SEQUENCE [LARGE SCALE GENOMIC DNA]</scope>
    <source>
        <strain evidence="10">YNK0</strain>
        <tissue evidence="10">Leaf</tissue>
    </source>
</reference>
<organism evidence="10 11">
    <name type="scientific">Tetracentron sinense</name>
    <name type="common">Spur-leaf</name>
    <dbReference type="NCBI Taxonomy" id="13715"/>
    <lineage>
        <taxon>Eukaryota</taxon>
        <taxon>Viridiplantae</taxon>
        <taxon>Streptophyta</taxon>
        <taxon>Embryophyta</taxon>
        <taxon>Tracheophyta</taxon>
        <taxon>Spermatophyta</taxon>
        <taxon>Magnoliopsida</taxon>
        <taxon>Trochodendrales</taxon>
        <taxon>Trochodendraceae</taxon>
        <taxon>Tetracentron</taxon>
    </lineage>
</organism>
<comment type="similarity">
    <text evidence="1">Belongs to the disease resistance NB-LRR family.</text>
</comment>
<evidence type="ECO:0000256" key="1">
    <source>
        <dbReference type="ARBA" id="ARBA00008894"/>
    </source>
</evidence>
<dbReference type="InterPro" id="IPR057135">
    <property type="entry name" value="At4g27190-like_LRR"/>
</dbReference>
<dbReference type="InterPro" id="IPR058922">
    <property type="entry name" value="WHD_DRP"/>
</dbReference>
<keyword evidence="11" id="KW-1185">Reference proteome</keyword>
<evidence type="ECO:0000256" key="4">
    <source>
        <dbReference type="ARBA" id="ARBA00022821"/>
    </source>
</evidence>
<dbReference type="FunFam" id="1.10.8.430:FF:000003">
    <property type="entry name" value="Probable disease resistance protein At5g66910"/>
    <property type="match status" value="1"/>
</dbReference>
<dbReference type="InterPro" id="IPR001611">
    <property type="entry name" value="Leu-rich_rpt"/>
</dbReference>
<gene>
    <name evidence="10" type="ORF">HHK36_031786</name>
</gene>
<dbReference type="FunFam" id="3.40.50.300:FF:001091">
    <property type="entry name" value="Probable disease resistance protein At1g61300"/>
    <property type="match status" value="1"/>
</dbReference>
<dbReference type="InterPro" id="IPR002182">
    <property type="entry name" value="NB-ARC"/>
</dbReference>
<evidence type="ECO:0000256" key="6">
    <source>
        <dbReference type="SAM" id="Coils"/>
    </source>
</evidence>
<dbReference type="Gene3D" id="3.40.50.300">
    <property type="entry name" value="P-loop containing nucleotide triphosphate hydrolases"/>
    <property type="match status" value="1"/>
</dbReference>
<dbReference type="Pfam" id="PF23247">
    <property type="entry name" value="LRR_RPS2"/>
    <property type="match status" value="1"/>
</dbReference>
<keyword evidence="2" id="KW-0433">Leucine-rich repeat</keyword>
<dbReference type="Gene3D" id="1.10.8.430">
    <property type="entry name" value="Helical domain of apoptotic protease-activating factors"/>
    <property type="match status" value="1"/>
</dbReference>
<dbReference type="InterPro" id="IPR003591">
    <property type="entry name" value="Leu-rich_rpt_typical-subtyp"/>
</dbReference>
<dbReference type="PANTHER" id="PTHR33463">
    <property type="entry name" value="NB-ARC DOMAIN-CONTAINING PROTEIN-RELATED"/>
    <property type="match status" value="1"/>
</dbReference>
<dbReference type="Proteomes" id="UP000655225">
    <property type="component" value="Unassembled WGS sequence"/>
</dbReference>
<evidence type="ECO:0000313" key="11">
    <source>
        <dbReference type="Proteomes" id="UP000655225"/>
    </source>
</evidence>
<feature type="coiled-coil region" evidence="6">
    <location>
        <begin position="136"/>
        <end position="163"/>
    </location>
</feature>
<evidence type="ECO:0000256" key="2">
    <source>
        <dbReference type="ARBA" id="ARBA00022614"/>
    </source>
</evidence>
<dbReference type="Pfam" id="PF13855">
    <property type="entry name" value="LRR_8"/>
    <property type="match status" value="1"/>
</dbReference>
<dbReference type="InterPro" id="IPR032675">
    <property type="entry name" value="LRR_dom_sf"/>
</dbReference>
<dbReference type="OrthoDB" id="1926275at2759"/>
<dbReference type="Gene3D" id="3.80.10.10">
    <property type="entry name" value="Ribonuclease Inhibitor"/>
    <property type="match status" value="2"/>
</dbReference>
<evidence type="ECO:0000256" key="3">
    <source>
        <dbReference type="ARBA" id="ARBA00022737"/>
    </source>
</evidence>
<dbReference type="InterPro" id="IPR042197">
    <property type="entry name" value="Apaf_helical"/>
</dbReference>
<evidence type="ECO:0000259" key="9">
    <source>
        <dbReference type="Pfam" id="PF23559"/>
    </source>
</evidence>
<keyword evidence="5" id="KW-0067">ATP-binding</keyword>
<keyword evidence="3" id="KW-0677">Repeat</keyword>
<feature type="domain" description="NB-ARC" evidence="7">
    <location>
        <begin position="263"/>
        <end position="430"/>
    </location>
</feature>
<dbReference type="Pfam" id="PF00931">
    <property type="entry name" value="NB-ARC"/>
    <property type="match status" value="1"/>
</dbReference>